<dbReference type="InterPro" id="IPR036291">
    <property type="entry name" value="NAD(P)-bd_dom_sf"/>
</dbReference>
<dbReference type="Proteomes" id="UP000234275">
    <property type="component" value="Unassembled WGS sequence"/>
</dbReference>
<evidence type="ECO:0000256" key="1">
    <source>
        <dbReference type="ARBA" id="ARBA00023002"/>
    </source>
</evidence>
<organism evidence="4 5">
    <name type="scientific">Aspergillus steynii IBT 23096</name>
    <dbReference type="NCBI Taxonomy" id="1392250"/>
    <lineage>
        <taxon>Eukaryota</taxon>
        <taxon>Fungi</taxon>
        <taxon>Dikarya</taxon>
        <taxon>Ascomycota</taxon>
        <taxon>Pezizomycotina</taxon>
        <taxon>Eurotiomycetes</taxon>
        <taxon>Eurotiomycetidae</taxon>
        <taxon>Eurotiales</taxon>
        <taxon>Aspergillaceae</taxon>
        <taxon>Aspergillus</taxon>
        <taxon>Aspergillus subgen. Circumdati</taxon>
    </lineage>
</organism>
<evidence type="ECO:0000313" key="4">
    <source>
        <dbReference type="EMBL" id="PLB46252.1"/>
    </source>
</evidence>
<dbReference type="AlphaFoldDB" id="A0A2I2G029"/>
<dbReference type="Pfam" id="PF01370">
    <property type="entry name" value="Epimerase"/>
    <property type="match status" value="1"/>
</dbReference>
<dbReference type="GeneID" id="36554749"/>
<dbReference type="STRING" id="1392250.A0A2I2G029"/>
<gene>
    <name evidence="4" type="ORF">P170DRAFT_415185</name>
</gene>
<protein>
    <submittedName>
        <fullName evidence="4">NAD(P)-binding protein</fullName>
    </submittedName>
</protein>
<keyword evidence="1" id="KW-0560">Oxidoreductase</keyword>
<evidence type="ECO:0000259" key="3">
    <source>
        <dbReference type="Pfam" id="PF01370"/>
    </source>
</evidence>
<accession>A0A2I2G029</accession>
<dbReference type="VEuPathDB" id="FungiDB:P170DRAFT_415185"/>
<dbReference type="Gene3D" id="3.40.50.720">
    <property type="entry name" value="NAD(P)-binding Rossmann-like Domain"/>
    <property type="match status" value="1"/>
</dbReference>
<evidence type="ECO:0000256" key="2">
    <source>
        <dbReference type="ARBA" id="ARBA00023445"/>
    </source>
</evidence>
<dbReference type="EMBL" id="MSFO01000007">
    <property type="protein sequence ID" value="PLB46252.1"/>
    <property type="molecule type" value="Genomic_DNA"/>
</dbReference>
<evidence type="ECO:0000313" key="5">
    <source>
        <dbReference type="Proteomes" id="UP000234275"/>
    </source>
</evidence>
<name>A0A2I2G029_9EURO</name>
<dbReference type="InterPro" id="IPR001509">
    <property type="entry name" value="Epimerase_deHydtase"/>
</dbReference>
<proteinExistence type="inferred from homology"/>
<dbReference type="PANTHER" id="PTHR10366">
    <property type="entry name" value="NAD DEPENDENT EPIMERASE/DEHYDRATASE"/>
    <property type="match status" value="1"/>
</dbReference>
<dbReference type="SUPFAM" id="SSF51735">
    <property type="entry name" value="NAD(P)-binding Rossmann-fold domains"/>
    <property type="match status" value="1"/>
</dbReference>
<keyword evidence="5" id="KW-1185">Reference proteome</keyword>
<comment type="caution">
    <text evidence="4">The sequence shown here is derived from an EMBL/GenBank/DDBJ whole genome shotgun (WGS) entry which is preliminary data.</text>
</comment>
<feature type="domain" description="NAD-dependent epimerase/dehydratase" evidence="3">
    <location>
        <begin position="16"/>
        <end position="260"/>
    </location>
</feature>
<dbReference type="InterPro" id="IPR050425">
    <property type="entry name" value="NAD(P)_dehydrat-like"/>
</dbReference>
<comment type="similarity">
    <text evidence="2">Belongs to the NAD(P)-dependent epimerase/dehydratase family. Dihydroflavonol-4-reductase subfamily.</text>
</comment>
<dbReference type="GO" id="GO:0016616">
    <property type="term" value="F:oxidoreductase activity, acting on the CH-OH group of donors, NAD or NADP as acceptor"/>
    <property type="evidence" value="ECO:0007669"/>
    <property type="project" value="TreeGrafter"/>
</dbReference>
<dbReference type="PANTHER" id="PTHR10366:SF562">
    <property type="entry name" value="ALDEHYDE REDUCTASE II (AFU_ORTHOLOGUE AFUA_1G11360)"/>
    <property type="match status" value="1"/>
</dbReference>
<dbReference type="RefSeq" id="XP_024701554.1">
    <property type="nucleotide sequence ID" value="XM_024847050.1"/>
</dbReference>
<sequence>MSLPHLQPTIPLGSWILVTGANGFIASHIINLLLSSGYRVRGTVREPKPWLDEFFADRHGQDKYQSVVVPGLEVDGALDEYLGDVRGVLHVASDISYNPDPQVVIPKVLAATLNTLKAAAKAHGVKRVVLTSSVVAAFPNSVDGTNSILDTWNDAAVKAAWDPNTPDAIKSAVTYAASKVVAEQAAWKWVEENKPRFQLNTILTNFNFGSTYLPQLRRSSMRLTQNLLQGDDLVMKLIPRQWRVDVDDTARLHAIAVLHPGVVSERVFAASEPFSWARVVEILRRLRPQNKSIPDAPEEAEKIFYVVPSQRAEDLIKEFYGRPGWTTLEESLEAGIEGLE</sequence>
<reference evidence="4 5" key="1">
    <citation type="submission" date="2016-12" db="EMBL/GenBank/DDBJ databases">
        <title>The genomes of Aspergillus section Nigri reveals drivers in fungal speciation.</title>
        <authorList>
            <consortium name="DOE Joint Genome Institute"/>
            <person name="Vesth T.C."/>
            <person name="Nybo J."/>
            <person name="Theobald S."/>
            <person name="Brandl J."/>
            <person name="Frisvad J.C."/>
            <person name="Nielsen K.F."/>
            <person name="Lyhne E.K."/>
            <person name="Kogle M.E."/>
            <person name="Kuo A."/>
            <person name="Riley R."/>
            <person name="Clum A."/>
            <person name="Nolan M."/>
            <person name="Lipzen A."/>
            <person name="Salamov A."/>
            <person name="Henrissat B."/>
            <person name="Wiebenga A."/>
            <person name="De Vries R.P."/>
            <person name="Grigoriev I.V."/>
            <person name="Mortensen U.H."/>
            <person name="Andersen M.R."/>
            <person name="Baker S.E."/>
        </authorList>
    </citation>
    <scope>NUCLEOTIDE SEQUENCE [LARGE SCALE GENOMIC DNA]</scope>
    <source>
        <strain evidence="4 5">IBT 23096</strain>
    </source>
</reference>
<dbReference type="OrthoDB" id="2735536at2759"/>